<feature type="transmembrane region" description="Helical" evidence="1">
    <location>
        <begin position="188"/>
        <end position="214"/>
    </location>
</feature>
<keyword evidence="1" id="KW-0812">Transmembrane</keyword>
<dbReference type="KEGG" id="mbd:MEBOL_007753"/>
<dbReference type="Proteomes" id="UP000217289">
    <property type="component" value="Chromosome"/>
</dbReference>
<feature type="transmembrane region" description="Helical" evidence="1">
    <location>
        <begin position="259"/>
        <end position="286"/>
    </location>
</feature>
<keyword evidence="3" id="KW-1185">Reference proteome</keyword>
<feature type="transmembrane region" description="Helical" evidence="1">
    <location>
        <begin position="147"/>
        <end position="176"/>
    </location>
</feature>
<proteinExistence type="predicted"/>
<name>A0A250ISN3_9BACT</name>
<dbReference type="EMBL" id="CP022163">
    <property type="protein sequence ID" value="ATB34252.1"/>
    <property type="molecule type" value="Genomic_DNA"/>
</dbReference>
<dbReference type="AlphaFoldDB" id="A0A250ISN3"/>
<protein>
    <recommendedName>
        <fullName evidence="4">Glycerophosphoryl diester phosphodiesterase membrane domain-containing protein</fullName>
    </recommendedName>
</protein>
<keyword evidence="1" id="KW-0472">Membrane</keyword>
<gene>
    <name evidence="2" type="ORF">MEBOL_007753</name>
</gene>
<evidence type="ECO:0000313" key="3">
    <source>
        <dbReference type="Proteomes" id="UP000217289"/>
    </source>
</evidence>
<accession>A0A250ISN3</accession>
<organism evidence="2 3">
    <name type="scientific">Melittangium boletus DSM 14713</name>
    <dbReference type="NCBI Taxonomy" id="1294270"/>
    <lineage>
        <taxon>Bacteria</taxon>
        <taxon>Pseudomonadati</taxon>
        <taxon>Myxococcota</taxon>
        <taxon>Myxococcia</taxon>
        <taxon>Myxococcales</taxon>
        <taxon>Cystobacterineae</taxon>
        <taxon>Archangiaceae</taxon>
        <taxon>Melittangium</taxon>
    </lineage>
</organism>
<feature type="transmembrane region" description="Helical" evidence="1">
    <location>
        <begin position="46"/>
        <end position="67"/>
    </location>
</feature>
<evidence type="ECO:0000313" key="2">
    <source>
        <dbReference type="EMBL" id="ATB34252.1"/>
    </source>
</evidence>
<reference evidence="2 3" key="1">
    <citation type="submission" date="2017-06" db="EMBL/GenBank/DDBJ databases">
        <authorList>
            <person name="Kim H.J."/>
            <person name="Triplett B.A."/>
        </authorList>
    </citation>
    <scope>NUCLEOTIDE SEQUENCE [LARGE SCALE GENOMIC DNA]</scope>
    <source>
        <strain evidence="2 3">DSM 14713</strain>
    </source>
</reference>
<evidence type="ECO:0000256" key="1">
    <source>
        <dbReference type="SAM" id="Phobius"/>
    </source>
</evidence>
<feature type="transmembrane region" description="Helical" evidence="1">
    <location>
        <begin position="87"/>
        <end position="110"/>
    </location>
</feature>
<evidence type="ECO:0008006" key="4">
    <source>
        <dbReference type="Google" id="ProtNLM"/>
    </source>
</evidence>
<keyword evidence="1" id="KW-1133">Transmembrane helix</keyword>
<feature type="transmembrane region" description="Helical" evidence="1">
    <location>
        <begin position="306"/>
        <end position="329"/>
    </location>
</feature>
<sequence>MPRPLAKGQRVCSPAVSLPPSDLRPLALGEIVDRAATFWRQHFRPLLILSMGFNLLTYILSKVLQLTLQGSPLIQASQGGGGDLAELGAAVFRLMLTMGGVLLGSLWLYYLNTLVVARYVVPTQLGDTVRLGDCVQRALKRLGTFTGAYLLSLGWGVGTLLLLSVPGGLLVGVGALLVARPDGASLRIVGLSLIAIGSILLGLGMLGALLWYLLRFCLLGSVVAMEDASAWRSFRRSGALLSGRVEPGFTGRVPVRAMILVTVVSIILIAVSILCGLPALILQLIYRNPDNPAVSLAPQSLLIPAELLQVMGQAVFNPLGLVVYATLYLDMRVRREGLDLERRLDAAS</sequence>